<dbReference type="AlphaFoldDB" id="A0A841BY71"/>
<dbReference type="Gene3D" id="3.30.559.10">
    <property type="entry name" value="Chloramphenicol acetyltransferase-like domain"/>
    <property type="match status" value="1"/>
</dbReference>
<dbReference type="RefSeq" id="WP_184845942.1">
    <property type="nucleotide sequence ID" value="NZ_JACHMN010000003.1"/>
</dbReference>
<proteinExistence type="predicted"/>
<protein>
    <recommendedName>
        <fullName evidence="1">Condensation domain-containing protein</fullName>
    </recommendedName>
</protein>
<reference evidence="2 3" key="1">
    <citation type="submission" date="2020-08" db="EMBL/GenBank/DDBJ databases">
        <title>Sequencing the genomes of 1000 actinobacteria strains.</title>
        <authorList>
            <person name="Klenk H.-P."/>
        </authorList>
    </citation>
    <scope>NUCLEOTIDE SEQUENCE [LARGE SCALE GENOMIC DNA]</scope>
    <source>
        <strain evidence="2 3">DSM 45362</strain>
    </source>
</reference>
<sequence>MAVTAVPQRILVPFAGDGSGVEELTWGQHDVWRTTQNSGAPRMVGGTMPLTPGTTIQHIVHLLSFIMSRHQSLRTRIRTEPDGRPVQVLAEAGEVALEIVDAGGGADPAQVARAVRARYAGEPFDLATQWPVRMAVVLRDGEPAHFVAMYPHVVIDGYGFAALIADLRKLDRTSGRHLGPRVGVQPMDLAREQRGAAARRQSAKAVRHWERLLRHHPPRQFRDSPDRREPRYWEATYDSPAAFLAAAAIGARLRVHTGPVLMAAYAVALARVTGISPRVLRTQVSNRFRPDFAGSVSTLVQPGLCVIDVADCTVEEAVRRAWRSQLAAAQHGYYDPRDLWSLLDRLGAEQGFPADPLCYFNDRRRAAAKAGEGSVPTAEEIRAALGRSALTAGVRFSNPDTSAYLNVNRASDTINYTLRVDTHALTPAEQEAILLSIEEVLVSAALDPSTSTGVQGIPTSY</sequence>
<dbReference type="GO" id="GO:0005737">
    <property type="term" value="C:cytoplasm"/>
    <property type="evidence" value="ECO:0007669"/>
    <property type="project" value="TreeGrafter"/>
</dbReference>
<keyword evidence="3" id="KW-1185">Reference proteome</keyword>
<dbReference type="Gene3D" id="3.30.559.30">
    <property type="entry name" value="Nonribosomal peptide synthetase, condensation domain"/>
    <property type="match status" value="1"/>
</dbReference>
<dbReference type="GO" id="GO:0008610">
    <property type="term" value="P:lipid biosynthetic process"/>
    <property type="evidence" value="ECO:0007669"/>
    <property type="project" value="UniProtKB-ARBA"/>
</dbReference>
<dbReference type="InterPro" id="IPR023213">
    <property type="entry name" value="CAT-like_dom_sf"/>
</dbReference>
<comment type="caution">
    <text evidence="2">The sequence shown here is derived from an EMBL/GenBank/DDBJ whole genome shotgun (WGS) entry which is preliminary data.</text>
</comment>
<evidence type="ECO:0000313" key="3">
    <source>
        <dbReference type="Proteomes" id="UP000587527"/>
    </source>
</evidence>
<gene>
    <name evidence="2" type="ORF">F4553_007541</name>
</gene>
<accession>A0A841BY71</accession>
<dbReference type="GO" id="GO:0031177">
    <property type="term" value="F:phosphopantetheine binding"/>
    <property type="evidence" value="ECO:0007669"/>
    <property type="project" value="TreeGrafter"/>
</dbReference>
<evidence type="ECO:0000313" key="2">
    <source>
        <dbReference type="EMBL" id="MBB5874107.1"/>
    </source>
</evidence>
<organism evidence="2 3">
    <name type="scientific">Allocatelliglobosispora scoriae</name>
    <dbReference type="NCBI Taxonomy" id="643052"/>
    <lineage>
        <taxon>Bacteria</taxon>
        <taxon>Bacillati</taxon>
        <taxon>Actinomycetota</taxon>
        <taxon>Actinomycetes</taxon>
        <taxon>Micromonosporales</taxon>
        <taxon>Micromonosporaceae</taxon>
        <taxon>Allocatelliglobosispora</taxon>
    </lineage>
</organism>
<dbReference type="InterPro" id="IPR001242">
    <property type="entry name" value="Condensation_dom"/>
</dbReference>
<dbReference type="GO" id="GO:0043041">
    <property type="term" value="P:amino acid activation for nonribosomal peptide biosynthetic process"/>
    <property type="evidence" value="ECO:0007669"/>
    <property type="project" value="TreeGrafter"/>
</dbReference>
<dbReference type="PANTHER" id="PTHR45527">
    <property type="entry name" value="NONRIBOSOMAL PEPTIDE SYNTHETASE"/>
    <property type="match status" value="1"/>
</dbReference>
<dbReference type="GO" id="GO:0044550">
    <property type="term" value="P:secondary metabolite biosynthetic process"/>
    <property type="evidence" value="ECO:0007669"/>
    <property type="project" value="TreeGrafter"/>
</dbReference>
<name>A0A841BY71_9ACTN</name>
<dbReference type="Pfam" id="PF00668">
    <property type="entry name" value="Condensation"/>
    <property type="match status" value="1"/>
</dbReference>
<dbReference type="GO" id="GO:0003824">
    <property type="term" value="F:catalytic activity"/>
    <property type="evidence" value="ECO:0007669"/>
    <property type="project" value="InterPro"/>
</dbReference>
<dbReference type="Proteomes" id="UP000587527">
    <property type="component" value="Unassembled WGS sequence"/>
</dbReference>
<feature type="domain" description="Condensation" evidence="1">
    <location>
        <begin position="55"/>
        <end position="344"/>
    </location>
</feature>
<dbReference type="PANTHER" id="PTHR45527:SF1">
    <property type="entry name" value="FATTY ACID SYNTHASE"/>
    <property type="match status" value="1"/>
</dbReference>
<evidence type="ECO:0000259" key="1">
    <source>
        <dbReference type="Pfam" id="PF00668"/>
    </source>
</evidence>
<dbReference type="EMBL" id="JACHMN010000003">
    <property type="protein sequence ID" value="MBB5874107.1"/>
    <property type="molecule type" value="Genomic_DNA"/>
</dbReference>
<dbReference type="SUPFAM" id="SSF52777">
    <property type="entry name" value="CoA-dependent acyltransferases"/>
    <property type="match status" value="2"/>
</dbReference>